<protein>
    <submittedName>
        <fullName evidence="1">Uncharacterized protein</fullName>
    </submittedName>
</protein>
<name>A0ABU5CN81_9BACI</name>
<comment type="caution">
    <text evidence="1">The sequence shown here is derived from an EMBL/GenBank/DDBJ whole genome shotgun (WGS) entry which is preliminary data.</text>
</comment>
<organism evidence="1 2">
    <name type="scientific">Paracerasibacillus soli</name>
    <dbReference type="NCBI Taxonomy" id="480284"/>
    <lineage>
        <taxon>Bacteria</taxon>
        <taxon>Bacillati</taxon>
        <taxon>Bacillota</taxon>
        <taxon>Bacilli</taxon>
        <taxon>Bacillales</taxon>
        <taxon>Bacillaceae</taxon>
        <taxon>Paracerasibacillus</taxon>
    </lineage>
</organism>
<dbReference type="Proteomes" id="UP001275315">
    <property type="component" value="Unassembled WGS sequence"/>
</dbReference>
<sequence>MGQSVDGINRSLLFETPHFTSAERKLDFFINLKAGSIRVDYV</sequence>
<accession>A0ABU5CN81</accession>
<keyword evidence="2" id="KW-1185">Reference proteome</keyword>
<gene>
    <name evidence="1" type="ORF">RWD45_03390</name>
</gene>
<proteinExistence type="predicted"/>
<evidence type="ECO:0000313" key="1">
    <source>
        <dbReference type="EMBL" id="MDY0407827.1"/>
    </source>
</evidence>
<reference evidence="1 2" key="1">
    <citation type="submission" date="2023-10" db="EMBL/GenBank/DDBJ databases">
        <title>Virgibacillus soli CC-YMP-6 genome.</title>
        <authorList>
            <person name="Miliotis G."/>
            <person name="Sengupta P."/>
            <person name="Hameed A."/>
            <person name="Chuvochina M."/>
            <person name="Mcdonagh F."/>
            <person name="Simpson A.C."/>
            <person name="Singh N.K."/>
            <person name="Rekha P.D."/>
            <person name="Raman K."/>
            <person name="Hugenholtz P."/>
            <person name="Venkateswaran K."/>
        </authorList>
    </citation>
    <scope>NUCLEOTIDE SEQUENCE [LARGE SCALE GENOMIC DNA]</scope>
    <source>
        <strain evidence="1 2">CC-YMP-6</strain>
    </source>
</reference>
<dbReference type="RefSeq" id="WP_320378608.1">
    <property type="nucleotide sequence ID" value="NZ_JAWDIQ010000001.1"/>
</dbReference>
<dbReference type="EMBL" id="JAWDIQ010000001">
    <property type="protein sequence ID" value="MDY0407827.1"/>
    <property type="molecule type" value="Genomic_DNA"/>
</dbReference>
<evidence type="ECO:0000313" key="2">
    <source>
        <dbReference type="Proteomes" id="UP001275315"/>
    </source>
</evidence>